<evidence type="ECO:0000256" key="1">
    <source>
        <dbReference type="ARBA" id="ARBA00004561"/>
    </source>
</evidence>
<comment type="similarity">
    <text evidence="2">Belongs to the fimbrial protein family.</text>
</comment>
<keyword evidence="3 5" id="KW-0732">Signal</keyword>
<evidence type="ECO:0000259" key="6">
    <source>
        <dbReference type="Pfam" id="PF00419"/>
    </source>
</evidence>
<evidence type="ECO:0000256" key="5">
    <source>
        <dbReference type="SAM" id="SignalP"/>
    </source>
</evidence>
<dbReference type="GO" id="GO:0043709">
    <property type="term" value="P:cell adhesion involved in single-species biofilm formation"/>
    <property type="evidence" value="ECO:0007669"/>
    <property type="project" value="TreeGrafter"/>
</dbReference>
<dbReference type="InterPro" id="IPR000259">
    <property type="entry name" value="Adhesion_dom_fimbrial"/>
</dbReference>
<dbReference type="InterPro" id="IPR008966">
    <property type="entry name" value="Adhesion_dom_sf"/>
</dbReference>
<organism evidence="7 8">
    <name type="scientific">Pseudomonas frederiksbergensis</name>
    <dbReference type="NCBI Taxonomy" id="104087"/>
    <lineage>
        <taxon>Bacteria</taxon>
        <taxon>Pseudomonadati</taxon>
        <taxon>Pseudomonadota</taxon>
        <taxon>Gammaproteobacteria</taxon>
        <taxon>Pseudomonadales</taxon>
        <taxon>Pseudomonadaceae</taxon>
        <taxon>Pseudomonas</taxon>
    </lineage>
</organism>
<evidence type="ECO:0000256" key="4">
    <source>
        <dbReference type="ARBA" id="ARBA00023263"/>
    </source>
</evidence>
<comment type="subcellular location">
    <subcellularLocation>
        <location evidence="1">Fimbrium</location>
    </subcellularLocation>
</comment>
<dbReference type="InterPro" id="IPR036937">
    <property type="entry name" value="Adhesion_dom_fimbrial_sf"/>
</dbReference>
<evidence type="ECO:0000256" key="2">
    <source>
        <dbReference type="ARBA" id="ARBA00006671"/>
    </source>
</evidence>
<sequence length="324" mass="35256">MKLSRKQRRLLPLLSITAVMAFVFSSQAAANCTFHTNSKTVTMNYGSKLTEGLSVPQDAAIGTVIYQEIISTTKTQWYDCDGPSLYGFVLNPALGSVTSGTTFPLGKTGLSFRIRENVNNYLAVAKQGLYAGENWSQTPDDYQLEIIKSGELASENSIPAGYLGQYQGGNAVFIKFYLINPITLNTASCKTPAVSVQMGDDYRLNEFDKSGDTPRLIKFNIALNQCQRGIKKVNYQLKATTKVIDSTKGIVALNAESTAKGIGLQLMNDAGQPIALDTVYPFNDFNTTDTDFKIPLSAAYYRLAEGTLQGGTANTAITFIVSYL</sequence>
<feature type="chain" id="PRO_5015561405" evidence="5">
    <location>
        <begin position="29"/>
        <end position="324"/>
    </location>
</feature>
<evidence type="ECO:0000313" key="8">
    <source>
        <dbReference type="Proteomes" id="UP000239687"/>
    </source>
</evidence>
<protein>
    <submittedName>
        <fullName evidence="7">Oxidoreductase</fullName>
    </submittedName>
</protein>
<reference evidence="7 8" key="1">
    <citation type="submission" date="2018-02" db="EMBL/GenBank/DDBJ databases">
        <title>Draft genome sequencing of Pseudomonas frederiksbergensis 11-D3.</title>
        <authorList>
            <person name="Zheng B.-X."/>
        </authorList>
    </citation>
    <scope>NUCLEOTIDE SEQUENCE [LARGE SCALE GENOMIC DNA]</scope>
    <source>
        <strain evidence="7 8">11-D3</strain>
    </source>
</reference>
<dbReference type="Proteomes" id="UP000239687">
    <property type="component" value="Unassembled WGS sequence"/>
</dbReference>
<name>A0A2S8H0Q5_9PSED</name>
<dbReference type="GO" id="GO:0009289">
    <property type="term" value="C:pilus"/>
    <property type="evidence" value="ECO:0007669"/>
    <property type="project" value="UniProtKB-SubCell"/>
</dbReference>
<dbReference type="Gene3D" id="2.60.40.1090">
    <property type="entry name" value="Fimbrial-type adhesion domain"/>
    <property type="match status" value="1"/>
</dbReference>
<accession>A0A2S8H0Q5</accession>
<keyword evidence="4" id="KW-0281">Fimbrium</keyword>
<feature type="signal peptide" evidence="5">
    <location>
        <begin position="1"/>
        <end position="28"/>
    </location>
</feature>
<evidence type="ECO:0000313" key="7">
    <source>
        <dbReference type="EMBL" id="PQO94074.1"/>
    </source>
</evidence>
<dbReference type="EMBL" id="PUIN01000033">
    <property type="protein sequence ID" value="PQO94074.1"/>
    <property type="molecule type" value="Genomic_DNA"/>
</dbReference>
<dbReference type="InterPro" id="IPR050263">
    <property type="entry name" value="Bact_Fimbrial_Adh_Pro"/>
</dbReference>
<dbReference type="AlphaFoldDB" id="A0A2S8H0Q5"/>
<proteinExistence type="inferred from homology"/>
<dbReference type="Gene3D" id="2.60.40.3310">
    <property type="match status" value="1"/>
</dbReference>
<comment type="caution">
    <text evidence="7">The sequence shown here is derived from an EMBL/GenBank/DDBJ whole genome shotgun (WGS) entry which is preliminary data.</text>
</comment>
<dbReference type="Pfam" id="PF00419">
    <property type="entry name" value="Fimbrial"/>
    <property type="match status" value="1"/>
</dbReference>
<dbReference type="SUPFAM" id="SSF49401">
    <property type="entry name" value="Bacterial adhesins"/>
    <property type="match status" value="1"/>
</dbReference>
<evidence type="ECO:0000256" key="3">
    <source>
        <dbReference type="ARBA" id="ARBA00022729"/>
    </source>
</evidence>
<gene>
    <name evidence="7" type="ORF">C5612_31045</name>
</gene>
<dbReference type="PANTHER" id="PTHR33420:SF3">
    <property type="entry name" value="FIMBRIAL SUBUNIT ELFA"/>
    <property type="match status" value="1"/>
</dbReference>
<dbReference type="PANTHER" id="PTHR33420">
    <property type="entry name" value="FIMBRIAL SUBUNIT ELFA-RELATED"/>
    <property type="match status" value="1"/>
</dbReference>
<dbReference type="RefSeq" id="WP_105349172.1">
    <property type="nucleotide sequence ID" value="NZ_PUIN01000033.1"/>
</dbReference>
<feature type="domain" description="Fimbrial-type adhesion" evidence="6">
    <location>
        <begin position="187"/>
        <end position="323"/>
    </location>
</feature>